<accession>A0A645EYJ8</accession>
<protein>
    <recommendedName>
        <fullName evidence="2">Ornithine aminotransferase</fullName>
    </recommendedName>
</protein>
<dbReference type="InterPro" id="IPR015424">
    <property type="entry name" value="PyrdxlP-dep_Trfase"/>
</dbReference>
<gene>
    <name evidence="1" type="ORF">SDC9_152735</name>
</gene>
<reference evidence="1" key="1">
    <citation type="submission" date="2019-08" db="EMBL/GenBank/DDBJ databases">
        <authorList>
            <person name="Kucharzyk K."/>
            <person name="Murdoch R.W."/>
            <person name="Higgins S."/>
            <person name="Loffler F."/>
        </authorList>
    </citation>
    <scope>NUCLEOTIDE SEQUENCE</scope>
</reference>
<comment type="caution">
    <text evidence="1">The sequence shown here is derived from an EMBL/GenBank/DDBJ whole genome shotgun (WGS) entry which is preliminary data.</text>
</comment>
<organism evidence="1">
    <name type="scientific">bioreactor metagenome</name>
    <dbReference type="NCBI Taxonomy" id="1076179"/>
    <lineage>
        <taxon>unclassified sequences</taxon>
        <taxon>metagenomes</taxon>
        <taxon>ecological metagenomes</taxon>
    </lineage>
</organism>
<evidence type="ECO:0000313" key="1">
    <source>
        <dbReference type="EMBL" id="MPN05484.1"/>
    </source>
</evidence>
<dbReference type="SUPFAM" id="SSF53383">
    <property type="entry name" value="PLP-dependent transferases"/>
    <property type="match status" value="1"/>
</dbReference>
<dbReference type="EMBL" id="VSSQ01051383">
    <property type="protein sequence ID" value="MPN05484.1"/>
    <property type="molecule type" value="Genomic_DNA"/>
</dbReference>
<dbReference type="Gene3D" id="3.90.1150.10">
    <property type="entry name" value="Aspartate Aminotransferase, domain 1"/>
    <property type="match status" value="1"/>
</dbReference>
<dbReference type="InterPro" id="IPR015422">
    <property type="entry name" value="PyrdxlP-dep_Trfase_small"/>
</dbReference>
<evidence type="ECO:0008006" key="2">
    <source>
        <dbReference type="Google" id="ProtNLM"/>
    </source>
</evidence>
<dbReference type="AlphaFoldDB" id="A0A645EYJ8"/>
<name>A0A645EYJ8_9ZZZZ</name>
<proteinExistence type="predicted"/>
<sequence>MMNVVMLESGVSAGAIFKGLLERGYFCGYSEQLSFIHLYAPLIISREDVDGFCSAFEQVLDIRDGS</sequence>